<dbReference type="GO" id="GO:0016787">
    <property type="term" value="F:hydrolase activity"/>
    <property type="evidence" value="ECO:0007669"/>
    <property type="project" value="UniProtKB-KW"/>
</dbReference>
<gene>
    <name evidence="2" type="ORF">GLAREA_01490</name>
</gene>
<dbReference type="KEGG" id="glz:GLAREA_01490"/>
<name>S3DG17_GLAL2</name>
<evidence type="ECO:0000313" key="2">
    <source>
        <dbReference type="EMBL" id="EPE25578.1"/>
    </source>
</evidence>
<dbReference type="GeneID" id="19460548"/>
<protein>
    <submittedName>
        <fullName evidence="2">Alpha/beta-Hydrolase</fullName>
    </submittedName>
</protein>
<dbReference type="OrthoDB" id="1263307at2759"/>
<dbReference type="Gene3D" id="3.40.50.1820">
    <property type="entry name" value="alpha/beta hydrolase"/>
    <property type="match status" value="1"/>
</dbReference>
<dbReference type="PANTHER" id="PTHR37017:SF13">
    <property type="entry name" value="AB HYDROLASE-1 DOMAIN-CONTAINING PROTEIN"/>
    <property type="match status" value="1"/>
</dbReference>
<dbReference type="OMA" id="HGSYHTP"/>
<dbReference type="SUPFAM" id="SSF53474">
    <property type="entry name" value="alpha/beta-Hydrolases"/>
    <property type="match status" value="1"/>
</dbReference>
<dbReference type="EMBL" id="KE145371">
    <property type="protein sequence ID" value="EPE25578.1"/>
    <property type="molecule type" value="Genomic_DNA"/>
</dbReference>
<proteinExistence type="predicted"/>
<dbReference type="InterPro" id="IPR029058">
    <property type="entry name" value="AB_hydrolase_fold"/>
</dbReference>
<dbReference type="AlphaFoldDB" id="S3DG17"/>
<dbReference type="InterPro" id="IPR052897">
    <property type="entry name" value="Sec-Metab_Biosynth_Hydrolase"/>
</dbReference>
<organism evidence="2 3">
    <name type="scientific">Glarea lozoyensis (strain ATCC 20868 / MF5171)</name>
    <dbReference type="NCBI Taxonomy" id="1116229"/>
    <lineage>
        <taxon>Eukaryota</taxon>
        <taxon>Fungi</taxon>
        <taxon>Dikarya</taxon>
        <taxon>Ascomycota</taxon>
        <taxon>Pezizomycotina</taxon>
        <taxon>Leotiomycetes</taxon>
        <taxon>Helotiales</taxon>
        <taxon>Helotiaceae</taxon>
        <taxon>Glarea</taxon>
    </lineage>
</organism>
<evidence type="ECO:0000313" key="3">
    <source>
        <dbReference type="Proteomes" id="UP000016922"/>
    </source>
</evidence>
<sequence>MSPGFAIVLVHGSYHTPKPYAPFIQSLKEAGIVAFCPQLPSSDPIKLQLGDSSTPDYDQAAPKSGFPQPADDVKVIEELLENLICGQGRNVLLLGHSAGGFTASAAALPKFLAKNRKPKMGGVIGIYYICAFLVPVGESINSFFQPKDGSDPIIPPYCKFHQHGTDVLVSTINGAKFFFNGLDEEQAEIYENTLTATAIPTTVLTNDAYTSLPCAYLVTEDDLALDPKYQEGMVALHNQREGVDIKVSRAKSGHSPHLTWKEGLLEDVLRFGNENLR</sequence>
<dbReference type="InterPro" id="IPR000073">
    <property type="entry name" value="AB_hydrolase_1"/>
</dbReference>
<reference evidence="2 3" key="1">
    <citation type="journal article" date="2013" name="BMC Genomics">
        <title>Genomics-driven discovery of the pneumocandin biosynthetic gene cluster in the fungus Glarea lozoyensis.</title>
        <authorList>
            <person name="Chen L."/>
            <person name="Yue Q."/>
            <person name="Zhang X."/>
            <person name="Xiang M."/>
            <person name="Wang C."/>
            <person name="Li S."/>
            <person name="Che Y."/>
            <person name="Ortiz-Lopez F.J."/>
            <person name="Bills G.F."/>
            <person name="Liu X."/>
            <person name="An Z."/>
        </authorList>
    </citation>
    <scope>NUCLEOTIDE SEQUENCE [LARGE SCALE GENOMIC DNA]</scope>
    <source>
        <strain evidence="3">ATCC 20868 / MF5171</strain>
    </source>
</reference>
<keyword evidence="2" id="KW-0378">Hydrolase</keyword>
<dbReference type="RefSeq" id="XP_008086897.1">
    <property type="nucleotide sequence ID" value="XM_008088706.1"/>
</dbReference>
<evidence type="ECO:0000259" key="1">
    <source>
        <dbReference type="Pfam" id="PF12697"/>
    </source>
</evidence>
<dbReference type="Proteomes" id="UP000016922">
    <property type="component" value="Unassembled WGS sequence"/>
</dbReference>
<dbReference type="HOGENOM" id="CLU_046066_4_0_1"/>
<accession>S3DG17</accession>
<dbReference type="STRING" id="1116229.S3DG17"/>
<dbReference type="PANTHER" id="PTHR37017">
    <property type="entry name" value="AB HYDROLASE-1 DOMAIN-CONTAINING PROTEIN-RELATED"/>
    <property type="match status" value="1"/>
</dbReference>
<keyword evidence="3" id="KW-1185">Reference proteome</keyword>
<dbReference type="eggNOG" id="ENOG502SITE">
    <property type="taxonomic scope" value="Eukaryota"/>
</dbReference>
<dbReference type="Pfam" id="PF12697">
    <property type="entry name" value="Abhydrolase_6"/>
    <property type="match status" value="1"/>
</dbReference>
<feature type="domain" description="AB hydrolase-1" evidence="1">
    <location>
        <begin position="7"/>
        <end position="260"/>
    </location>
</feature>